<sequence>MATQQHRVLLYITCYNVLDGVSLTLRKLEQELLAAGHYVCVLTTVSGDPANTHMNGEHPNRQVLFLEDSIPIPFLTDPNNPTLSYELGFHITPSVQKKMDEYEPTLIHISVPDCTALHLVNYARRKEIPLMGTYHSNIPEYMDHYPGLSWLKHILWGFFRHQYNFYQALYVPTPYIKNFLMESQKMDRITDLQVWGRGVDVENFSPSHRNMQFRRELGISDNEVVICWCGRLVPEKGVDIFCDTVRRLNDEGLNFRALVVGAGPCEEEIKALPRTVFCGWMSAAELAVAYASSDVFLFPSSVETFGNVTLEAMASGLPVVVESHCSGHLVHEGENGFACVAGSKDSFFEATRQLVVDKSMRQAYAQRSRELSLTMEKKSVVQQMLSNYAQVTNNFYTEYGGRHRNRDSAFRQPHSFVAGNHPRPILLRLVEVLFIVLFRVIWNMTEVFFMMQRTIISMRPAPVHHHHHHASRNSSPTGASATLPRKSPIKKRASFEPTKMASPSAPSTIVEMQDVDIGATGSDPLLRETEDDCETNTTTSSSSDWQQPQMPAHSSIASIGDWKISNFLSISFIRSAEFLCLMESHARNSCTCQNGLFRGLAKRKNSIDKIEDEEEGRFVSERRPRRMVAQSQTAPLLVV</sequence>
<feature type="domain" description="Glycosyltransferase subfamily 4-like N-terminal" evidence="2">
    <location>
        <begin position="19"/>
        <end position="202"/>
    </location>
</feature>
<dbReference type="InterPro" id="IPR050194">
    <property type="entry name" value="Glycosyltransferase_grp1"/>
</dbReference>
<feature type="region of interest" description="Disordered" evidence="1">
    <location>
        <begin position="462"/>
        <end position="508"/>
    </location>
</feature>
<dbReference type="Gene3D" id="3.40.50.2000">
    <property type="entry name" value="Glycogen Phosphorylase B"/>
    <property type="match status" value="2"/>
</dbReference>
<feature type="compositionally biased region" description="Basic residues" evidence="1">
    <location>
        <begin position="462"/>
        <end position="471"/>
    </location>
</feature>
<evidence type="ECO:0000256" key="1">
    <source>
        <dbReference type="SAM" id="MobiDB-lite"/>
    </source>
</evidence>
<gene>
    <name evidence="3" type="ORF">ACOF00016_LOCUS17621</name>
</gene>
<dbReference type="SUPFAM" id="SSF53756">
    <property type="entry name" value="UDP-Glycosyltransferase/glycogen phosphorylase"/>
    <property type="match status" value="1"/>
</dbReference>
<dbReference type="GO" id="GO:0016757">
    <property type="term" value="F:glycosyltransferase activity"/>
    <property type="evidence" value="ECO:0007669"/>
    <property type="project" value="TreeGrafter"/>
</dbReference>
<accession>A0A7S3PDS2</accession>
<dbReference type="PANTHER" id="PTHR45947:SF3">
    <property type="entry name" value="SULFOQUINOVOSYL TRANSFERASE SQD2"/>
    <property type="match status" value="1"/>
</dbReference>
<dbReference type="InterPro" id="IPR028098">
    <property type="entry name" value="Glyco_trans_4-like_N"/>
</dbReference>
<dbReference type="PANTHER" id="PTHR45947">
    <property type="entry name" value="SULFOQUINOVOSYL TRANSFERASE SQD2"/>
    <property type="match status" value="1"/>
</dbReference>
<feature type="region of interest" description="Disordered" evidence="1">
    <location>
        <begin position="520"/>
        <end position="550"/>
    </location>
</feature>
<dbReference type="Pfam" id="PF13439">
    <property type="entry name" value="Glyco_transf_4"/>
    <property type="match status" value="1"/>
</dbReference>
<dbReference type="EMBL" id="HBIM01023819">
    <property type="protein sequence ID" value="CAE0420965.1"/>
    <property type="molecule type" value="Transcribed_RNA"/>
</dbReference>
<proteinExistence type="predicted"/>
<name>A0A7S3PDS2_9STRA</name>
<dbReference type="Pfam" id="PF13692">
    <property type="entry name" value="Glyco_trans_1_4"/>
    <property type="match status" value="1"/>
</dbReference>
<evidence type="ECO:0000259" key="2">
    <source>
        <dbReference type="Pfam" id="PF13439"/>
    </source>
</evidence>
<reference evidence="3" key="1">
    <citation type="submission" date="2021-01" db="EMBL/GenBank/DDBJ databases">
        <authorList>
            <person name="Corre E."/>
            <person name="Pelletier E."/>
            <person name="Niang G."/>
            <person name="Scheremetjew M."/>
            <person name="Finn R."/>
            <person name="Kale V."/>
            <person name="Holt S."/>
            <person name="Cochrane G."/>
            <person name="Meng A."/>
            <person name="Brown T."/>
            <person name="Cohen L."/>
        </authorList>
    </citation>
    <scope>NUCLEOTIDE SEQUENCE</scope>
    <source>
        <strain evidence="3">CCMP127</strain>
    </source>
</reference>
<organism evidence="3">
    <name type="scientific">Amphora coffeiformis</name>
    <dbReference type="NCBI Taxonomy" id="265554"/>
    <lineage>
        <taxon>Eukaryota</taxon>
        <taxon>Sar</taxon>
        <taxon>Stramenopiles</taxon>
        <taxon>Ochrophyta</taxon>
        <taxon>Bacillariophyta</taxon>
        <taxon>Bacillariophyceae</taxon>
        <taxon>Bacillariophycidae</taxon>
        <taxon>Thalassiophysales</taxon>
        <taxon>Catenulaceae</taxon>
        <taxon>Amphora</taxon>
    </lineage>
</organism>
<feature type="compositionally biased region" description="Low complexity" evidence="1">
    <location>
        <begin position="535"/>
        <end position="544"/>
    </location>
</feature>
<dbReference type="AlphaFoldDB" id="A0A7S3PDS2"/>
<evidence type="ECO:0000313" key="3">
    <source>
        <dbReference type="EMBL" id="CAE0420965.1"/>
    </source>
</evidence>
<protein>
    <recommendedName>
        <fullName evidence="2">Glycosyltransferase subfamily 4-like N-terminal domain-containing protein</fullName>
    </recommendedName>
</protein>